<comment type="caution">
    <text evidence="2">The sequence shown here is derived from an EMBL/GenBank/DDBJ whole genome shotgun (WGS) entry which is preliminary data.</text>
</comment>
<proteinExistence type="predicted"/>
<protein>
    <submittedName>
        <fullName evidence="2">Uncharacterized protein</fullName>
    </submittedName>
</protein>
<dbReference type="AlphaFoldDB" id="A0A7C3C557"/>
<keyword evidence="1" id="KW-0472">Membrane</keyword>
<organism evidence="2">
    <name type="scientific">Hellea balneolensis</name>
    <dbReference type="NCBI Taxonomy" id="287478"/>
    <lineage>
        <taxon>Bacteria</taxon>
        <taxon>Pseudomonadati</taxon>
        <taxon>Pseudomonadota</taxon>
        <taxon>Alphaproteobacteria</taxon>
        <taxon>Maricaulales</taxon>
        <taxon>Robiginitomaculaceae</taxon>
        <taxon>Hellea</taxon>
    </lineage>
</organism>
<gene>
    <name evidence="2" type="ORF">ENJ46_01885</name>
</gene>
<keyword evidence="1" id="KW-0812">Transmembrane</keyword>
<name>A0A7C3C557_9PROT</name>
<dbReference type="EMBL" id="DRMN01000126">
    <property type="protein sequence ID" value="HFB54648.1"/>
    <property type="molecule type" value="Genomic_DNA"/>
</dbReference>
<reference evidence="2" key="1">
    <citation type="journal article" date="2020" name="mSystems">
        <title>Genome- and Community-Level Interaction Insights into Carbon Utilization and Element Cycling Functions of Hydrothermarchaeota in Hydrothermal Sediment.</title>
        <authorList>
            <person name="Zhou Z."/>
            <person name="Liu Y."/>
            <person name="Xu W."/>
            <person name="Pan J."/>
            <person name="Luo Z.H."/>
            <person name="Li M."/>
        </authorList>
    </citation>
    <scope>NUCLEOTIDE SEQUENCE [LARGE SCALE GENOMIC DNA]</scope>
    <source>
        <strain evidence="2">HyVt-489</strain>
    </source>
</reference>
<evidence type="ECO:0000313" key="2">
    <source>
        <dbReference type="EMBL" id="HFB54648.1"/>
    </source>
</evidence>
<sequence length="223" mass="25383">MKKRAIIWWGVLLFVIGAIVYGSWASRGRIKRVYASSGIYKLDMQVAVKSKEPGNVDGKIIKHWRMDIPNAYIYKHFGLNGVPGRTRSGKINQYGIRLDTVLDPDTLTIGPRSPQSAVESEYAMSIRLRNAGGNRKYEASNRCLKPAEIDNMLGRDKPILFPCKSQRCPLRTHIDGWSVSITIARKFYDNPETAQQFCQATKEFLQSMTVSRDSFQYKKSENQ</sequence>
<feature type="transmembrane region" description="Helical" evidence="1">
    <location>
        <begin position="6"/>
        <end position="24"/>
    </location>
</feature>
<keyword evidence="1" id="KW-1133">Transmembrane helix</keyword>
<evidence type="ECO:0000256" key="1">
    <source>
        <dbReference type="SAM" id="Phobius"/>
    </source>
</evidence>
<dbReference type="Proteomes" id="UP000886042">
    <property type="component" value="Unassembled WGS sequence"/>
</dbReference>
<accession>A0A7C3C557</accession>